<dbReference type="SUPFAM" id="SSF47413">
    <property type="entry name" value="lambda repressor-like DNA-binding domains"/>
    <property type="match status" value="1"/>
</dbReference>
<gene>
    <name evidence="5" type="ORF">C7H83_10550</name>
</gene>
<dbReference type="InterPro" id="IPR010982">
    <property type="entry name" value="Lambda_DNA-bd_dom_sf"/>
</dbReference>
<keyword evidence="1" id="KW-0805">Transcription regulation</keyword>
<keyword evidence="3" id="KW-0804">Transcription</keyword>
<dbReference type="InterPro" id="IPR001387">
    <property type="entry name" value="Cro/C1-type_HTH"/>
</dbReference>
<dbReference type="PROSITE" id="PS50943">
    <property type="entry name" value="HTH_CROC1"/>
    <property type="match status" value="1"/>
</dbReference>
<dbReference type="RefSeq" id="WP_103892455.1">
    <property type="nucleotide sequence ID" value="NZ_CP027768.1"/>
</dbReference>
<protein>
    <submittedName>
        <fullName evidence="5">XRE family transcriptional regulator</fullName>
    </submittedName>
</protein>
<proteinExistence type="predicted"/>
<feature type="domain" description="HTH cro/C1-type" evidence="4">
    <location>
        <begin position="13"/>
        <end position="67"/>
    </location>
</feature>
<evidence type="ECO:0000256" key="2">
    <source>
        <dbReference type="ARBA" id="ARBA00023125"/>
    </source>
</evidence>
<dbReference type="Proteomes" id="UP000280475">
    <property type="component" value="Chromosome"/>
</dbReference>
<accession>A0A3G5FKU5</accession>
<dbReference type="GO" id="GO:0003700">
    <property type="term" value="F:DNA-binding transcription factor activity"/>
    <property type="evidence" value="ECO:0007669"/>
    <property type="project" value="TreeGrafter"/>
</dbReference>
<sequence length="107" mass="12323">MKLKQEKEIGKQLVAYREQAGLTQQKVGDLTGLTSDQIGLLERGQRNWTLSTLIRVTNALNVNLTSLFQVFEQNDEQTNELLQKIERNPKKETLIKAFNEILDTYDD</sequence>
<dbReference type="Pfam" id="PF01381">
    <property type="entry name" value="HTH_3"/>
    <property type="match status" value="1"/>
</dbReference>
<dbReference type="GO" id="GO:0005829">
    <property type="term" value="C:cytosol"/>
    <property type="evidence" value="ECO:0007669"/>
    <property type="project" value="TreeGrafter"/>
</dbReference>
<dbReference type="GO" id="GO:0003677">
    <property type="term" value="F:DNA binding"/>
    <property type="evidence" value="ECO:0007669"/>
    <property type="project" value="UniProtKB-KW"/>
</dbReference>
<evidence type="ECO:0000313" key="5">
    <source>
        <dbReference type="EMBL" id="AYW50875.1"/>
    </source>
</evidence>
<dbReference type="InterPro" id="IPR050807">
    <property type="entry name" value="TransReg_Diox_bact_type"/>
</dbReference>
<evidence type="ECO:0000256" key="3">
    <source>
        <dbReference type="ARBA" id="ARBA00023163"/>
    </source>
</evidence>
<evidence type="ECO:0000256" key="1">
    <source>
        <dbReference type="ARBA" id="ARBA00023015"/>
    </source>
</evidence>
<dbReference type="SMART" id="SM00530">
    <property type="entry name" value="HTH_XRE"/>
    <property type="match status" value="1"/>
</dbReference>
<evidence type="ECO:0000259" key="4">
    <source>
        <dbReference type="PROSITE" id="PS50943"/>
    </source>
</evidence>
<dbReference type="PANTHER" id="PTHR46797:SF23">
    <property type="entry name" value="HTH-TYPE TRANSCRIPTIONAL REGULATOR SUTR"/>
    <property type="match status" value="1"/>
</dbReference>
<dbReference type="AlphaFoldDB" id="A0A3G5FKU5"/>
<reference evidence="5 6" key="1">
    <citation type="journal article" date="2012" name="Int. J. Syst. Evol. Microbiol.">
        <title>Characterization of Tetragenococcus strains from sugar thick juice reveals a novel species, Tetragenococcus osmophilus sp. nov., and divides Tetragenococcus halophilus into two subspecies, T. halophilus subsp. halophilus subsp. nov. and T. halophilus subsp. flandriensis subsp. nov.</title>
        <authorList>
            <person name="Juste A."/>
            <person name="Van Trappen S."/>
            <person name="Verreth C."/>
            <person name="Cleenwerck I."/>
            <person name="De Vos P."/>
            <person name="Lievens B."/>
            <person name="Willems K.A."/>
        </authorList>
    </citation>
    <scope>NUCLEOTIDE SEQUENCE [LARGE SCALE GENOMIC DNA]</scope>
    <source>
        <strain evidence="5 6">LMG 26042</strain>
    </source>
</reference>
<name>A0A3G5FKU5_TETHA</name>
<organism evidence="5 6">
    <name type="scientific">Tetragenococcus halophilus</name>
    <name type="common">Pediococcus halophilus</name>
    <dbReference type="NCBI Taxonomy" id="51669"/>
    <lineage>
        <taxon>Bacteria</taxon>
        <taxon>Bacillati</taxon>
        <taxon>Bacillota</taxon>
        <taxon>Bacilli</taxon>
        <taxon>Lactobacillales</taxon>
        <taxon>Enterococcaceae</taxon>
        <taxon>Tetragenococcus</taxon>
    </lineage>
</organism>
<evidence type="ECO:0000313" key="6">
    <source>
        <dbReference type="Proteomes" id="UP000280475"/>
    </source>
</evidence>
<keyword evidence="2" id="KW-0238">DNA-binding</keyword>
<dbReference type="PANTHER" id="PTHR46797">
    <property type="entry name" value="HTH-TYPE TRANSCRIPTIONAL REGULATOR"/>
    <property type="match status" value="1"/>
</dbReference>
<dbReference type="Gene3D" id="1.10.260.40">
    <property type="entry name" value="lambda repressor-like DNA-binding domains"/>
    <property type="match status" value="1"/>
</dbReference>
<dbReference type="EMBL" id="CP027768">
    <property type="protein sequence ID" value="AYW50875.1"/>
    <property type="molecule type" value="Genomic_DNA"/>
</dbReference>
<dbReference type="CDD" id="cd00093">
    <property type="entry name" value="HTH_XRE"/>
    <property type="match status" value="1"/>
</dbReference>